<evidence type="ECO:0000256" key="1">
    <source>
        <dbReference type="ARBA" id="ARBA00006611"/>
    </source>
</evidence>
<dbReference type="PROSITE" id="PS00662">
    <property type="entry name" value="T2SP_E"/>
    <property type="match status" value="1"/>
</dbReference>
<reference evidence="5 6" key="1">
    <citation type="submission" date="2014-05" db="EMBL/GenBank/DDBJ databases">
        <title>ATOL: Assembling a taxonomically balanced genome-scale reconstruction of the evolutionary history of the Enterobacteriaceae.</title>
        <authorList>
            <person name="Plunkett G.III."/>
            <person name="Neeno-Eckwall E.C."/>
            <person name="Glasner J.D."/>
            <person name="Perna N.T."/>
        </authorList>
    </citation>
    <scope>NUCLEOTIDE SEQUENCE [LARGE SCALE GENOMIC DNA]</scope>
    <source>
        <strain evidence="5 6">ATCC 33301</strain>
    </source>
</reference>
<dbReference type="PANTHER" id="PTHR30258:SF1">
    <property type="entry name" value="PROTEIN TRANSPORT PROTEIN HOFB HOMOLOG"/>
    <property type="match status" value="1"/>
</dbReference>
<dbReference type="Pfam" id="PF00437">
    <property type="entry name" value="T2SSE"/>
    <property type="match status" value="1"/>
</dbReference>
<dbReference type="PANTHER" id="PTHR30258">
    <property type="entry name" value="TYPE II SECRETION SYSTEM PROTEIN GSPE-RELATED"/>
    <property type="match status" value="1"/>
</dbReference>
<protein>
    <submittedName>
        <fullName evidence="5">PilB family type IV fimbrial assembly ATPase</fullName>
        <ecNumber evidence="5">3.6.1.15</ecNumber>
    </submittedName>
</protein>
<evidence type="ECO:0000256" key="3">
    <source>
        <dbReference type="ARBA" id="ARBA00022840"/>
    </source>
</evidence>
<dbReference type="Proteomes" id="UP000028602">
    <property type="component" value="Unassembled WGS sequence"/>
</dbReference>
<keyword evidence="6" id="KW-1185">Reference proteome</keyword>
<dbReference type="EMBL" id="JMPR01000020">
    <property type="protein sequence ID" value="KFD20659.1"/>
    <property type="molecule type" value="Genomic_DNA"/>
</dbReference>
<dbReference type="NCBIfam" id="NF007755">
    <property type="entry name" value="PRK10436.1"/>
    <property type="match status" value="1"/>
</dbReference>
<dbReference type="Gene3D" id="3.40.50.300">
    <property type="entry name" value="P-loop containing nucleotide triphosphate hydrolases"/>
    <property type="match status" value="1"/>
</dbReference>
<dbReference type="eggNOG" id="COG2804">
    <property type="taxonomic scope" value="Bacteria"/>
</dbReference>
<accession>A0A085JJL3</accession>
<evidence type="ECO:0000313" key="5">
    <source>
        <dbReference type="EMBL" id="KFD20659.1"/>
    </source>
</evidence>
<dbReference type="InterPro" id="IPR003593">
    <property type="entry name" value="AAA+_ATPase"/>
</dbReference>
<dbReference type="GO" id="GO:0016887">
    <property type="term" value="F:ATP hydrolysis activity"/>
    <property type="evidence" value="ECO:0007669"/>
    <property type="project" value="TreeGrafter"/>
</dbReference>
<dbReference type="SUPFAM" id="SSF52540">
    <property type="entry name" value="P-loop containing nucleoside triphosphate hydrolases"/>
    <property type="match status" value="1"/>
</dbReference>
<name>A0A085JJL3_9GAMM</name>
<dbReference type="CDD" id="cd01129">
    <property type="entry name" value="PulE-GspE-like"/>
    <property type="match status" value="1"/>
</dbReference>
<dbReference type="InterPro" id="IPR001482">
    <property type="entry name" value="T2SS/T4SS_dom"/>
</dbReference>
<proteinExistence type="inferred from homology"/>
<sequence>MIPQSLDNLCRQIPACILSLDATLLRLAVTALPAEEIIESLRFASQRQVSFEVWPLARIENCRQQTASPSSSPVSGNPESTNIPELAGQLLALAIRLRASDIHIEPTPEGIRARLRIDGILSPCPLRLPCPGNSLIARFKILAGVDIAENRLPQDGQLSYETGDDRQSFRLSTLPTHFGEKVVLRRLQTLSAALTPAQLGLEPDTLTQLLAVLQQPQGMILVTGPTGSGKTLTLYSLLNALNTPDRNLSTVEDPIEMTLPGINQTQINTRAGLDFARILRALLRQDPDVIMIGEIRDNETADIAVKAAQTGHLVLSTLHTNSTPEAITRLRQMGIAGYLLAASLRLVIAQRLVRRLCRHCRRQADTTLPGPPGRQPSAITHWLAEGCDHCFGGYYGRFAIFEVLAITGDLHQAIADDVSSQELKMIASRQGMQPLFMSGLNAVSRADTSWAEVLRVTGGLDE</sequence>
<dbReference type="GO" id="GO:0005524">
    <property type="term" value="F:ATP binding"/>
    <property type="evidence" value="ECO:0007669"/>
    <property type="project" value="UniProtKB-KW"/>
</dbReference>
<dbReference type="SMART" id="SM00382">
    <property type="entry name" value="AAA"/>
    <property type="match status" value="1"/>
</dbReference>
<dbReference type="AlphaFoldDB" id="A0A085JJL3"/>
<dbReference type="EC" id="3.6.1.15" evidence="5"/>
<dbReference type="Gene3D" id="3.30.450.90">
    <property type="match status" value="1"/>
</dbReference>
<gene>
    <name evidence="5" type="ORF">GTPT_1192</name>
</gene>
<dbReference type="OrthoDB" id="9804785at2"/>
<comment type="similarity">
    <text evidence="1">Belongs to the GSP E family.</text>
</comment>
<feature type="domain" description="Bacterial type II secretion system protein E" evidence="4">
    <location>
        <begin position="283"/>
        <end position="297"/>
    </location>
</feature>
<evidence type="ECO:0000259" key="4">
    <source>
        <dbReference type="PROSITE" id="PS00662"/>
    </source>
</evidence>
<comment type="caution">
    <text evidence="5">The sequence shown here is derived from an EMBL/GenBank/DDBJ whole genome shotgun (WGS) entry which is preliminary data.</text>
</comment>
<evidence type="ECO:0000256" key="2">
    <source>
        <dbReference type="ARBA" id="ARBA00022741"/>
    </source>
</evidence>
<keyword evidence="5" id="KW-0378">Hydrolase</keyword>
<evidence type="ECO:0000313" key="6">
    <source>
        <dbReference type="Proteomes" id="UP000028602"/>
    </source>
</evidence>
<organism evidence="5 6">
    <name type="scientific">Tatumella ptyseos ATCC 33301</name>
    <dbReference type="NCBI Taxonomy" id="1005995"/>
    <lineage>
        <taxon>Bacteria</taxon>
        <taxon>Pseudomonadati</taxon>
        <taxon>Pseudomonadota</taxon>
        <taxon>Gammaproteobacteria</taxon>
        <taxon>Enterobacterales</taxon>
        <taxon>Erwiniaceae</taxon>
        <taxon>Tatumella</taxon>
    </lineage>
</organism>
<keyword evidence="3" id="KW-0067">ATP-binding</keyword>
<dbReference type="InterPro" id="IPR027417">
    <property type="entry name" value="P-loop_NTPase"/>
</dbReference>
<keyword evidence="2" id="KW-0547">Nucleotide-binding</keyword>
<dbReference type="RefSeq" id="WP_029990230.1">
    <property type="nucleotide sequence ID" value="NZ_ATMJ01000019.1"/>
</dbReference>
<dbReference type="GO" id="GO:0005886">
    <property type="term" value="C:plasma membrane"/>
    <property type="evidence" value="ECO:0007669"/>
    <property type="project" value="TreeGrafter"/>
</dbReference>